<evidence type="ECO:0000313" key="3">
    <source>
        <dbReference type="Proteomes" id="UP001168579"/>
    </source>
</evidence>
<reference evidence="2" key="2">
    <citation type="submission" date="2023-06" db="EMBL/GenBank/DDBJ databases">
        <authorList>
            <person name="Lucena T."/>
            <person name="Sun Q."/>
        </authorList>
    </citation>
    <scope>NUCLEOTIDE SEQUENCE</scope>
    <source>
        <strain evidence="2">CECT 8869</strain>
    </source>
</reference>
<dbReference type="InterPro" id="IPR051396">
    <property type="entry name" value="Bact_Antivir_Def_Nuclease"/>
</dbReference>
<dbReference type="Proteomes" id="UP001168579">
    <property type="component" value="Unassembled WGS sequence"/>
</dbReference>
<keyword evidence="3" id="KW-1185">Reference proteome</keyword>
<dbReference type="Pfam" id="PF13175">
    <property type="entry name" value="AAA_15"/>
    <property type="match status" value="1"/>
</dbReference>
<comment type="caution">
    <text evidence="2">The sequence shown here is derived from an EMBL/GenBank/DDBJ whole genome shotgun (WGS) entry which is preliminary data.</text>
</comment>
<gene>
    <name evidence="2" type="ORF">Q2T41_00480</name>
</gene>
<protein>
    <submittedName>
        <fullName evidence="2">AAA family ATPase</fullName>
    </submittedName>
</protein>
<reference evidence="2" key="1">
    <citation type="journal article" date="2014" name="Int. J. Syst. Evol. Microbiol.">
        <title>Complete genome of a new Firmicutes species belonging to the dominant human colonic microbiota ('Ruminococcus bicirculans') reveals two chromosomes and a selective capacity to utilize plant glucans.</title>
        <authorList>
            <consortium name="NISC Comparative Sequencing Program"/>
            <person name="Wegmann U."/>
            <person name="Louis P."/>
            <person name="Goesmann A."/>
            <person name="Henrissat B."/>
            <person name="Duncan S.H."/>
            <person name="Flint H.J."/>
        </authorList>
    </citation>
    <scope>NUCLEOTIDE SEQUENCE</scope>
    <source>
        <strain evidence="2">CECT 8869</strain>
    </source>
</reference>
<sequence>MKNKGFRIINLQVKNHYILKSNDFKFYDSNDGDVGPYFTVIIGANGTGKSEILRCLLEIWRDFYQQFNEEEFRPLQFSYTLHYSLEGKEYKYSNLISSTLISLTGKNKGYPKSKLYNSSNEEVTFNKDNYYKVFPLQVVAQSIMMTDKFFVPRNEKEKLRFAPYHYLGIRNRPQQSSTGYYVRRTVDLIIRAIEKKYFNNGIKKLVEFMETSGSFIVQYKTSNTKMFFTGELTPEILDSHFKEIELKYKDRQAPYKLGHFNRLKKNPKALLNLVDFINLLVKNSRLEKIERSSAKTLNFDLLIDGHLDFLKKHQYDIDWLRKIGLLSNPVIKFSDNNVELQRASSGEFHLFTTMIGIMASTRKNSLVIIDEPEISLHPNWQMRYIEFIRELFKDTNRVTAHIIIATHSHFLVSDLYGESSNIIGLRKEDNMIKSIEINKDTYGWSSEDVLYNVFNVKSPTNYYLQADLTELLGMVSNNIKDANKIESIIKKLKKLPKRDNDPLQEIIIESEEYLNSIK</sequence>
<organism evidence="2 3">
    <name type="scientific">Maribacter confluentis</name>
    <dbReference type="NCBI Taxonomy" id="1656093"/>
    <lineage>
        <taxon>Bacteria</taxon>
        <taxon>Pseudomonadati</taxon>
        <taxon>Bacteroidota</taxon>
        <taxon>Flavobacteriia</taxon>
        <taxon>Flavobacteriales</taxon>
        <taxon>Flavobacteriaceae</taxon>
        <taxon>Maribacter</taxon>
    </lineage>
</organism>
<dbReference type="Gene3D" id="3.40.50.300">
    <property type="entry name" value="P-loop containing nucleotide triphosphate hydrolases"/>
    <property type="match status" value="1"/>
</dbReference>
<dbReference type="SUPFAM" id="SSF52540">
    <property type="entry name" value="P-loop containing nucleoside triphosphate hydrolases"/>
    <property type="match status" value="1"/>
</dbReference>
<proteinExistence type="predicted"/>
<evidence type="ECO:0000259" key="1">
    <source>
        <dbReference type="Pfam" id="PF13175"/>
    </source>
</evidence>
<dbReference type="InterPro" id="IPR027417">
    <property type="entry name" value="P-loop_NTPase"/>
</dbReference>
<feature type="domain" description="Endonuclease GajA/Old nuclease/RecF-like AAA" evidence="1">
    <location>
        <begin position="10"/>
        <end position="412"/>
    </location>
</feature>
<accession>A0ABT8RJ94</accession>
<dbReference type="PANTHER" id="PTHR43581">
    <property type="entry name" value="ATP/GTP PHOSPHATASE"/>
    <property type="match status" value="1"/>
</dbReference>
<dbReference type="EMBL" id="JAUKUC010000001">
    <property type="protein sequence ID" value="MDO1511136.1"/>
    <property type="molecule type" value="Genomic_DNA"/>
</dbReference>
<evidence type="ECO:0000313" key="2">
    <source>
        <dbReference type="EMBL" id="MDO1511136.1"/>
    </source>
</evidence>
<dbReference type="PANTHER" id="PTHR43581:SF4">
    <property type="entry name" value="ATP_GTP PHOSPHATASE"/>
    <property type="match status" value="1"/>
</dbReference>
<dbReference type="RefSeq" id="WP_304434182.1">
    <property type="nucleotide sequence ID" value="NZ_JAUKUC010000001.1"/>
</dbReference>
<dbReference type="InterPro" id="IPR041685">
    <property type="entry name" value="AAA_GajA/Old/RecF-like"/>
</dbReference>
<dbReference type="CDD" id="cd00267">
    <property type="entry name" value="ABC_ATPase"/>
    <property type="match status" value="1"/>
</dbReference>
<name>A0ABT8RJ94_9FLAO</name>